<dbReference type="InterPro" id="IPR007757">
    <property type="entry name" value="MT-A70-like"/>
</dbReference>
<dbReference type="GO" id="GO:0036396">
    <property type="term" value="C:RNA N6-methyladenosine methyltransferase complex"/>
    <property type="evidence" value="ECO:0007669"/>
    <property type="project" value="TreeGrafter"/>
</dbReference>
<dbReference type="PANTHER" id="PTHR12829">
    <property type="entry name" value="N6-ADENOSINE-METHYLTRANSFERASE"/>
    <property type="match status" value="1"/>
</dbReference>
<dbReference type="EC" id="2.1.1.348" evidence="1"/>
<gene>
    <name evidence="7" type="ORF">DASB73_043030</name>
</gene>
<accession>A0AAV5RPI4</accession>
<dbReference type="Proteomes" id="UP001362899">
    <property type="component" value="Unassembled WGS sequence"/>
</dbReference>
<evidence type="ECO:0000256" key="6">
    <source>
        <dbReference type="PROSITE-ProRule" id="PRU00489"/>
    </source>
</evidence>
<protein>
    <recommendedName>
        <fullName evidence="1">mRNA m(6)A methyltransferase</fullName>
        <ecNumber evidence="1">2.1.1.348</ecNumber>
    </recommendedName>
</protein>
<keyword evidence="3" id="KW-0808">Transferase</keyword>
<dbReference type="GO" id="GO:0005634">
    <property type="term" value="C:nucleus"/>
    <property type="evidence" value="ECO:0007669"/>
    <property type="project" value="TreeGrafter"/>
</dbReference>
<keyword evidence="8" id="KW-1185">Reference proteome</keyword>
<name>A0AAV5RPI4_STABA</name>
<dbReference type="InterPro" id="IPR029063">
    <property type="entry name" value="SAM-dependent_MTases_sf"/>
</dbReference>
<evidence type="ECO:0000313" key="8">
    <source>
        <dbReference type="Proteomes" id="UP001362899"/>
    </source>
</evidence>
<dbReference type="Gene3D" id="3.40.50.150">
    <property type="entry name" value="Vaccinia Virus protein VP39"/>
    <property type="match status" value="1"/>
</dbReference>
<evidence type="ECO:0000256" key="4">
    <source>
        <dbReference type="ARBA" id="ARBA00022691"/>
    </source>
</evidence>
<sequence length="465" mass="53223">MNTSVNHSQIESKIEFKVLKAIRDNAKSILGCTPCSFFLVHKLLSQGGNKDFNQETVTKVLRILSFNYPNNFVIENEGISGYFLIFFHEYVLDNLITDHDGQTIKQEYDMLNRSKTVGINLKKISKECGSGNKDLLDLFCEEFTHPKPYIATLGNKIKDLTQLPTAMEKARAELVRNQTSAVPIVQFCESYSYKTCKESCTGKQLCSNKIHFERYTDGRDDKNIDDCSYLDTCFKGRQCRFAHYRIRQPDIKRAKYKSGPKSKRLSQQINADITTMDLTKLGGNYDALIIDPPWDIHTNPKNKNAGCTDQDVLKLKIENLQTNGIVFLWVTGRLLEHGRMCLKKWGYTDIEELVWIKTNQLNRTICTGRTGHWINHTKEHVLFARKGDCKTIQPLLDSDVMVSITRGKSKKPKELYGIIDRMVGVNGKKLELFGRSTNVRQGWVTVGNELGFTRLHDGILKNRFL</sequence>
<comment type="caution">
    <text evidence="7">The sequence shown here is derived from an EMBL/GenBank/DDBJ whole genome shotgun (WGS) entry which is preliminary data.</text>
</comment>
<dbReference type="EMBL" id="BTGC01000008">
    <property type="protein sequence ID" value="GMM53340.1"/>
    <property type="molecule type" value="Genomic_DNA"/>
</dbReference>
<dbReference type="GO" id="GO:0001734">
    <property type="term" value="F:mRNA m(6)A methyltransferase activity"/>
    <property type="evidence" value="ECO:0007669"/>
    <property type="project" value="UniProtKB-EC"/>
</dbReference>
<dbReference type="SUPFAM" id="SSF53335">
    <property type="entry name" value="S-adenosyl-L-methionine-dependent methyltransferases"/>
    <property type="match status" value="1"/>
</dbReference>
<dbReference type="GO" id="GO:0032259">
    <property type="term" value="P:methylation"/>
    <property type="evidence" value="ECO:0007669"/>
    <property type="project" value="UniProtKB-KW"/>
</dbReference>
<comment type="catalytic activity">
    <reaction evidence="5">
        <text>an adenosine in mRNA + S-adenosyl-L-methionine = an N(6)-methyladenosine in mRNA + S-adenosyl-L-homocysteine + H(+)</text>
        <dbReference type="Rhea" id="RHEA:55584"/>
        <dbReference type="Rhea" id="RHEA-COMP:12414"/>
        <dbReference type="Rhea" id="RHEA-COMP:12417"/>
        <dbReference type="ChEBI" id="CHEBI:15378"/>
        <dbReference type="ChEBI" id="CHEBI:57856"/>
        <dbReference type="ChEBI" id="CHEBI:59789"/>
        <dbReference type="ChEBI" id="CHEBI:74411"/>
        <dbReference type="ChEBI" id="CHEBI:74449"/>
        <dbReference type="EC" id="2.1.1.348"/>
    </reaction>
</comment>
<evidence type="ECO:0000313" key="7">
    <source>
        <dbReference type="EMBL" id="GMM53340.1"/>
    </source>
</evidence>
<dbReference type="AlphaFoldDB" id="A0AAV5RPI4"/>
<keyword evidence="4" id="KW-0949">S-adenosyl-L-methionine</keyword>
<proteinExistence type="inferred from homology"/>
<reference evidence="7 8" key="1">
    <citation type="journal article" date="2023" name="Elife">
        <title>Identification of key yeast species and microbe-microbe interactions impacting larval growth of Drosophila in the wild.</title>
        <authorList>
            <person name="Mure A."/>
            <person name="Sugiura Y."/>
            <person name="Maeda R."/>
            <person name="Honda K."/>
            <person name="Sakurai N."/>
            <person name="Takahashi Y."/>
            <person name="Watada M."/>
            <person name="Katoh T."/>
            <person name="Gotoh A."/>
            <person name="Gotoh Y."/>
            <person name="Taniguchi I."/>
            <person name="Nakamura K."/>
            <person name="Hayashi T."/>
            <person name="Katayama T."/>
            <person name="Uemura T."/>
            <person name="Hattori Y."/>
        </authorList>
    </citation>
    <scope>NUCLEOTIDE SEQUENCE [LARGE SCALE GENOMIC DNA]</scope>
    <source>
        <strain evidence="7 8">SB-73</strain>
    </source>
</reference>
<dbReference type="PROSITE" id="PS00092">
    <property type="entry name" value="N6_MTASE"/>
    <property type="match status" value="1"/>
</dbReference>
<dbReference type="Pfam" id="PF05063">
    <property type="entry name" value="MT-A70"/>
    <property type="match status" value="1"/>
</dbReference>
<evidence type="ECO:0000256" key="5">
    <source>
        <dbReference type="ARBA" id="ARBA00048957"/>
    </source>
</evidence>
<evidence type="ECO:0000256" key="3">
    <source>
        <dbReference type="ARBA" id="ARBA00022679"/>
    </source>
</evidence>
<dbReference type="PROSITE" id="PS51143">
    <property type="entry name" value="MT_A70"/>
    <property type="match status" value="1"/>
</dbReference>
<dbReference type="GO" id="GO:0003676">
    <property type="term" value="F:nucleic acid binding"/>
    <property type="evidence" value="ECO:0007669"/>
    <property type="project" value="InterPro"/>
</dbReference>
<keyword evidence="2" id="KW-0489">Methyltransferase</keyword>
<dbReference type="InterPro" id="IPR002052">
    <property type="entry name" value="DNA_methylase_N6_adenine_CS"/>
</dbReference>
<dbReference type="PANTHER" id="PTHR12829:SF7">
    <property type="entry name" value="N6-ADENOSINE-METHYLTRANSFERASE CATALYTIC SUBUNIT"/>
    <property type="match status" value="1"/>
</dbReference>
<comment type="similarity">
    <text evidence="6">Belongs to the MT-A70-like family.</text>
</comment>
<evidence type="ECO:0000256" key="1">
    <source>
        <dbReference type="ARBA" id="ARBA00012160"/>
    </source>
</evidence>
<evidence type="ECO:0000256" key="2">
    <source>
        <dbReference type="ARBA" id="ARBA00022603"/>
    </source>
</evidence>
<organism evidence="7 8">
    <name type="scientific">Starmerella bacillaris</name>
    <name type="common">Yeast</name>
    <name type="synonym">Candida zemplinina</name>
    <dbReference type="NCBI Taxonomy" id="1247836"/>
    <lineage>
        <taxon>Eukaryota</taxon>
        <taxon>Fungi</taxon>
        <taxon>Dikarya</taxon>
        <taxon>Ascomycota</taxon>
        <taxon>Saccharomycotina</taxon>
        <taxon>Dipodascomycetes</taxon>
        <taxon>Dipodascales</taxon>
        <taxon>Trichomonascaceae</taxon>
        <taxon>Starmerella</taxon>
    </lineage>
</organism>